<dbReference type="PANTHER" id="PTHR43031">
    <property type="entry name" value="FAD-DEPENDENT OXIDOREDUCTASE"/>
    <property type="match status" value="1"/>
</dbReference>
<dbReference type="AlphaFoldDB" id="A0A0R2CLC6"/>
<feature type="transmembrane region" description="Helical" evidence="1">
    <location>
        <begin position="6"/>
        <end position="29"/>
    </location>
</feature>
<keyword evidence="4" id="KW-1185">Reference proteome</keyword>
<evidence type="ECO:0000313" key="3">
    <source>
        <dbReference type="EMBL" id="KRM89243.1"/>
    </source>
</evidence>
<dbReference type="eggNOG" id="COG0607">
    <property type="taxonomic scope" value="Bacteria"/>
</dbReference>
<dbReference type="Pfam" id="PF00581">
    <property type="entry name" value="Rhodanese"/>
    <property type="match status" value="1"/>
</dbReference>
<dbReference type="CDD" id="cd00158">
    <property type="entry name" value="RHOD"/>
    <property type="match status" value="1"/>
</dbReference>
<sequence length="139" mass="16103">MIRGLLAAVSIWVILNIVLALIILGFLAYQLYIWWRGKKVAMLLINDDFKAGMHKAQIVDLREKNNFDSGHILGARNMPFSQFRILRESLRKDMPIYLYDQGKALSVRAAVQLHKLGYQKLYILKDGFEHWDGKVKKSN</sequence>
<dbReference type="SMART" id="SM00450">
    <property type="entry name" value="RHOD"/>
    <property type="match status" value="1"/>
</dbReference>
<keyword evidence="1" id="KW-1133">Transmembrane helix</keyword>
<evidence type="ECO:0000259" key="2">
    <source>
        <dbReference type="PROSITE" id="PS50206"/>
    </source>
</evidence>
<feature type="domain" description="Rhodanese" evidence="2">
    <location>
        <begin position="52"/>
        <end position="137"/>
    </location>
</feature>
<dbReference type="InterPro" id="IPR001763">
    <property type="entry name" value="Rhodanese-like_dom"/>
</dbReference>
<keyword evidence="1" id="KW-0812">Transmembrane</keyword>
<gene>
    <name evidence="3" type="ORF">FD21_GL002131</name>
</gene>
<dbReference type="PANTHER" id="PTHR43031:SF18">
    <property type="entry name" value="RHODANESE-RELATED SULFURTRANSFERASES"/>
    <property type="match status" value="1"/>
</dbReference>
<dbReference type="InterPro" id="IPR050229">
    <property type="entry name" value="GlpE_sulfurtransferase"/>
</dbReference>
<dbReference type="InterPro" id="IPR036873">
    <property type="entry name" value="Rhodanese-like_dom_sf"/>
</dbReference>
<dbReference type="Gene3D" id="3.40.250.10">
    <property type="entry name" value="Rhodanese-like domain"/>
    <property type="match status" value="1"/>
</dbReference>
<reference evidence="3 4" key="1">
    <citation type="journal article" date="2015" name="Genome Announc.">
        <title>Expanding the biotechnology potential of lactobacilli through comparative genomics of 213 strains and associated genera.</title>
        <authorList>
            <person name="Sun Z."/>
            <person name="Harris H.M."/>
            <person name="McCann A."/>
            <person name="Guo C."/>
            <person name="Argimon S."/>
            <person name="Zhang W."/>
            <person name="Yang X."/>
            <person name="Jeffery I.B."/>
            <person name="Cooney J.C."/>
            <person name="Kagawa T.F."/>
            <person name="Liu W."/>
            <person name="Song Y."/>
            <person name="Salvetti E."/>
            <person name="Wrobel A."/>
            <person name="Rasinkangas P."/>
            <person name="Parkhill J."/>
            <person name="Rea M.C."/>
            <person name="O'Sullivan O."/>
            <person name="Ritari J."/>
            <person name="Douillard F.P."/>
            <person name="Paul Ross R."/>
            <person name="Yang R."/>
            <person name="Briner A.E."/>
            <person name="Felis G.E."/>
            <person name="de Vos W.M."/>
            <person name="Barrangou R."/>
            <person name="Klaenhammer T.R."/>
            <person name="Caufield P.W."/>
            <person name="Cui Y."/>
            <person name="Zhang H."/>
            <person name="O'Toole P.W."/>
        </authorList>
    </citation>
    <scope>NUCLEOTIDE SEQUENCE [LARGE SCALE GENOMIC DNA]</scope>
    <source>
        <strain evidence="3 4">DSM 20605</strain>
    </source>
</reference>
<proteinExistence type="predicted"/>
<evidence type="ECO:0000256" key="1">
    <source>
        <dbReference type="SAM" id="Phobius"/>
    </source>
</evidence>
<name>A0A0R2CLC6_9LACO</name>
<dbReference type="Proteomes" id="UP000051576">
    <property type="component" value="Unassembled WGS sequence"/>
</dbReference>
<evidence type="ECO:0000313" key="4">
    <source>
        <dbReference type="Proteomes" id="UP000051576"/>
    </source>
</evidence>
<comment type="caution">
    <text evidence="3">The sequence shown here is derived from an EMBL/GenBank/DDBJ whole genome shotgun (WGS) entry which is preliminary data.</text>
</comment>
<dbReference type="PATRIC" id="fig|1133569.4.peg.2296"/>
<organism evidence="3 4">
    <name type="scientific">Liquorilactobacillus vini DSM 20605</name>
    <dbReference type="NCBI Taxonomy" id="1133569"/>
    <lineage>
        <taxon>Bacteria</taxon>
        <taxon>Bacillati</taxon>
        <taxon>Bacillota</taxon>
        <taxon>Bacilli</taxon>
        <taxon>Lactobacillales</taxon>
        <taxon>Lactobacillaceae</taxon>
        <taxon>Liquorilactobacillus</taxon>
    </lineage>
</organism>
<dbReference type="PROSITE" id="PS50206">
    <property type="entry name" value="RHODANESE_3"/>
    <property type="match status" value="1"/>
</dbReference>
<dbReference type="EMBL" id="AYYX01000009">
    <property type="protein sequence ID" value="KRM89243.1"/>
    <property type="molecule type" value="Genomic_DNA"/>
</dbReference>
<protein>
    <recommendedName>
        <fullName evidence="2">Rhodanese domain-containing protein</fullName>
    </recommendedName>
</protein>
<dbReference type="STRING" id="1133569.FD21_GL002131"/>
<dbReference type="SUPFAM" id="SSF52821">
    <property type="entry name" value="Rhodanese/Cell cycle control phosphatase"/>
    <property type="match status" value="1"/>
</dbReference>
<accession>A0A0R2CLC6</accession>
<keyword evidence="1" id="KW-0472">Membrane</keyword>